<feature type="domain" description="OmpR/PhoB-type" evidence="7">
    <location>
        <begin position="124"/>
        <end position="219"/>
    </location>
</feature>
<dbReference type="AlphaFoldDB" id="C6XA65"/>
<dbReference type="PROSITE" id="PS51755">
    <property type="entry name" value="OMPR_PHOB"/>
    <property type="match status" value="1"/>
</dbReference>
<dbReference type="Gene3D" id="3.40.50.2300">
    <property type="match status" value="1"/>
</dbReference>
<dbReference type="InterPro" id="IPR016032">
    <property type="entry name" value="Sig_transdc_resp-reg_C-effctor"/>
</dbReference>
<dbReference type="InterPro" id="IPR001789">
    <property type="entry name" value="Sig_transdc_resp-reg_receiver"/>
</dbReference>
<keyword evidence="2 5" id="KW-0238">DNA-binding</keyword>
<evidence type="ECO:0000259" key="6">
    <source>
        <dbReference type="PROSITE" id="PS50110"/>
    </source>
</evidence>
<keyword evidence="9" id="KW-1185">Reference proteome</keyword>
<evidence type="ECO:0000256" key="2">
    <source>
        <dbReference type="ARBA" id="ARBA00023125"/>
    </source>
</evidence>
<evidence type="ECO:0000313" key="8">
    <source>
        <dbReference type="EMBL" id="ACT51606.1"/>
    </source>
</evidence>
<name>C6XA65_METGS</name>
<dbReference type="InterPro" id="IPR001867">
    <property type="entry name" value="OmpR/PhoB-type_DNA-bd"/>
</dbReference>
<dbReference type="GO" id="GO:0032993">
    <property type="term" value="C:protein-DNA complex"/>
    <property type="evidence" value="ECO:0007669"/>
    <property type="project" value="TreeGrafter"/>
</dbReference>
<dbReference type="HOGENOM" id="CLU_000445_30_1_4"/>
<gene>
    <name evidence="8" type="ordered locus">Msip34_2364</name>
</gene>
<dbReference type="Gene3D" id="6.10.250.690">
    <property type="match status" value="1"/>
</dbReference>
<keyword evidence="4" id="KW-0597">Phosphoprotein</keyword>
<dbReference type="OrthoDB" id="9802426at2"/>
<accession>C6XA65</accession>
<evidence type="ECO:0000256" key="5">
    <source>
        <dbReference type="PROSITE-ProRule" id="PRU01091"/>
    </source>
</evidence>
<dbReference type="KEGG" id="mei:Msip34_2364"/>
<evidence type="ECO:0000259" key="7">
    <source>
        <dbReference type="PROSITE" id="PS51755"/>
    </source>
</evidence>
<dbReference type="EMBL" id="CP001674">
    <property type="protein sequence ID" value="ACT51606.1"/>
    <property type="molecule type" value="Genomic_DNA"/>
</dbReference>
<dbReference type="PANTHER" id="PTHR48111:SF67">
    <property type="entry name" value="TRANSCRIPTIONAL REGULATORY PROTEIN TCTD"/>
    <property type="match status" value="1"/>
</dbReference>
<dbReference type="Gene3D" id="1.10.10.10">
    <property type="entry name" value="Winged helix-like DNA-binding domain superfamily/Winged helix DNA-binding domain"/>
    <property type="match status" value="1"/>
</dbReference>
<dbReference type="GO" id="GO:0000156">
    <property type="term" value="F:phosphorelay response regulator activity"/>
    <property type="evidence" value="ECO:0007669"/>
    <property type="project" value="TreeGrafter"/>
</dbReference>
<dbReference type="InterPro" id="IPR011006">
    <property type="entry name" value="CheY-like_superfamily"/>
</dbReference>
<dbReference type="Pfam" id="PF00486">
    <property type="entry name" value="Trans_reg_C"/>
    <property type="match status" value="1"/>
</dbReference>
<dbReference type="GO" id="GO:0005829">
    <property type="term" value="C:cytosol"/>
    <property type="evidence" value="ECO:0007669"/>
    <property type="project" value="TreeGrafter"/>
</dbReference>
<evidence type="ECO:0000256" key="3">
    <source>
        <dbReference type="ARBA" id="ARBA00023163"/>
    </source>
</evidence>
<keyword evidence="1" id="KW-0805">Transcription regulation</keyword>
<dbReference type="InterPro" id="IPR036388">
    <property type="entry name" value="WH-like_DNA-bd_sf"/>
</dbReference>
<dbReference type="STRING" id="582744.Msip34_2364"/>
<sequence length="221" mass="24615" precursor="true">MRVLLIEDDLMVGESLQEGLRDAAYAVDWIRSGNLAIPAFTHEQYDLLLLDIGLPGKDGISILTTLRAMRNPLPVIVITARDAIEDRIRGLDLGADDYIVKPFELSELMARVRAVMRRKTGEGMPLLSNGSLTLNPMTHEVLIEPDICHALSKREYALLEALLIRPGAILSRSELETKVYGWGEEVESNAIEFLLHSLRKKLGNTTIKNIRGVGWMISKNG</sequence>
<evidence type="ECO:0000256" key="4">
    <source>
        <dbReference type="PROSITE-ProRule" id="PRU00169"/>
    </source>
</evidence>
<dbReference type="Proteomes" id="UP000002743">
    <property type="component" value="Chromosome"/>
</dbReference>
<keyword evidence="3" id="KW-0804">Transcription</keyword>
<dbReference type="Pfam" id="PF00072">
    <property type="entry name" value="Response_reg"/>
    <property type="match status" value="1"/>
</dbReference>
<dbReference type="PROSITE" id="PS50110">
    <property type="entry name" value="RESPONSE_REGULATORY"/>
    <property type="match status" value="1"/>
</dbReference>
<evidence type="ECO:0000256" key="1">
    <source>
        <dbReference type="ARBA" id="ARBA00023015"/>
    </source>
</evidence>
<protein>
    <submittedName>
        <fullName evidence="8">Two component transcriptional regulator, winged helix family</fullName>
    </submittedName>
</protein>
<dbReference type="SMART" id="SM00862">
    <property type="entry name" value="Trans_reg_C"/>
    <property type="match status" value="1"/>
</dbReference>
<dbReference type="eggNOG" id="COG0745">
    <property type="taxonomic scope" value="Bacteria"/>
</dbReference>
<feature type="domain" description="Response regulatory" evidence="6">
    <location>
        <begin position="2"/>
        <end position="116"/>
    </location>
</feature>
<reference evidence="9" key="1">
    <citation type="submission" date="2009-07" db="EMBL/GenBank/DDBJ databases">
        <title>Complete sequence of chromosome of Methylovorus sp. SIP3-4.</title>
        <authorList>
            <person name="Lucas S."/>
            <person name="Copeland A."/>
            <person name="Lapidus A."/>
            <person name="Glavina del Rio T."/>
            <person name="Tice H."/>
            <person name="Bruce D."/>
            <person name="Goodwin L."/>
            <person name="Pitluck S."/>
            <person name="Clum A."/>
            <person name="Larimer F."/>
            <person name="Land M."/>
            <person name="Hauser L."/>
            <person name="Kyrpides N."/>
            <person name="Mikhailova N."/>
            <person name="Kayluzhnaya M."/>
            <person name="Chistoserdova L."/>
        </authorList>
    </citation>
    <scope>NUCLEOTIDE SEQUENCE [LARGE SCALE GENOMIC DNA]</scope>
    <source>
        <strain evidence="9">SIP3-4</strain>
    </source>
</reference>
<evidence type="ECO:0000313" key="9">
    <source>
        <dbReference type="Proteomes" id="UP000002743"/>
    </source>
</evidence>
<dbReference type="GO" id="GO:0000976">
    <property type="term" value="F:transcription cis-regulatory region binding"/>
    <property type="evidence" value="ECO:0007669"/>
    <property type="project" value="TreeGrafter"/>
</dbReference>
<dbReference type="CDD" id="cd00383">
    <property type="entry name" value="trans_reg_C"/>
    <property type="match status" value="1"/>
</dbReference>
<dbReference type="SUPFAM" id="SSF46894">
    <property type="entry name" value="C-terminal effector domain of the bipartite response regulators"/>
    <property type="match status" value="1"/>
</dbReference>
<dbReference type="SUPFAM" id="SSF52172">
    <property type="entry name" value="CheY-like"/>
    <property type="match status" value="1"/>
</dbReference>
<feature type="modified residue" description="4-aspartylphosphate" evidence="4">
    <location>
        <position position="51"/>
    </location>
</feature>
<organism evidence="8 9">
    <name type="scientific">Methylovorus glucosotrophus (strain SIP3-4)</name>
    <dbReference type="NCBI Taxonomy" id="582744"/>
    <lineage>
        <taxon>Bacteria</taxon>
        <taxon>Pseudomonadati</taxon>
        <taxon>Pseudomonadota</taxon>
        <taxon>Betaproteobacteria</taxon>
        <taxon>Nitrosomonadales</taxon>
        <taxon>Methylophilaceae</taxon>
        <taxon>Methylovorus</taxon>
    </lineage>
</organism>
<proteinExistence type="predicted"/>
<reference evidence="8 9" key="2">
    <citation type="journal article" date="2011" name="J. Bacteriol.">
        <title>Genomes of three methylotrophs from a single niche uncover genetic and metabolic divergence of Methylophilaceae.</title>
        <authorList>
            <person name="Lapidus A."/>
            <person name="Clum A."/>
            <person name="Labutti K."/>
            <person name="Kaluzhnaya M.G."/>
            <person name="Lim S."/>
            <person name="Beck D.A."/>
            <person name="Glavina Del Rio T."/>
            <person name="Nolan M."/>
            <person name="Mavromatis K."/>
            <person name="Huntemann M."/>
            <person name="Lucas S."/>
            <person name="Lidstrom M.E."/>
            <person name="Ivanova N."/>
            <person name="Chistoserdova L."/>
        </authorList>
    </citation>
    <scope>NUCLEOTIDE SEQUENCE [LARGE SCALE GENOMIC DNA]</scope>
    <source>
        <strain evidence="8 9">SIP3-4</strain>
    </source>
</reference>
<feature type="DNA-binding region" description="OmpR/PhoB-type" evidence="5">
    <location>
        <begin position="124"/>
        <end position="219"/>
    </location>
</feature>
<dbReference type="RefSeq" id="WP_015830896.1">
    <property type="nucleotide sequence ID" value="NC_012969.1"/>
</dbReference>
<dbReference type="InterPro" id="IPR039420">
    <property type="entry name" value="WalR-like"/>
</dbReference>
<dbReference type="SMART" id="SM00448">
    <property type="entry name" value="REC"/>
    <property type="match status" value="1"/>
</dbReference>
<dbReference type="PANTHER" id="PTHR48111">
    <property type="entry name" value="REGULATOR OF RPOS"/>
    <property type="match status" value="1"/>
</dbReference>
<dbReference type="CDD" id="cd17624">
    <property type="entry name" value="REC_OmpR_PmrA-like"/>
    <property type="match status" value="1"/>
</dbReference>
<dbReference type="GO" id="GO:0006355">
    <property type="term" value="P:regulation of DNA-templated transcription"/>
    <property type="evidence" value="ECO:0007669"/>
    <property type="project" value="InterPro"/>
</dbReference>